<gene>
    <name evidence="3" type="ORF">LPTSP3_g11640</name>
</gene>
<dbReference type="InterPro" id="IPR032710">
    <property type="entry name" value="NTF2-like_dom_sf"/>
</dbReference>
<dbReference type="SUPFAM" id="SSF54427">
    <property type="entry name" value="NTF2-like"/>
    <property type="match status" value="1"/>
</dbReference>
<evidence type="ECO:0000313" key="4">
    <source>
        <dbReference type="Proteomes" id="UP000245263"/>
    </source>
</evidence>
<keyword evidence="4" id="KW-1185">Reference proteome</keyword>
<dbReference type="Gene3D" id="3.10.450.50">
    <property type="match status" value="1"/>
</dbReference>
<feature type="chain" id="PRO_5046493255" description="SnoaL-like domain-containing protein" evidence="1">
    <location>
        <begin position="18"/>
        <end position="226"/>
    </location>
</feature>
<dbReference type="Pfam" id="PF13577">
    <property type="entry name" value="SnoaL_4"/>
    <property type="match status" value="1"/>
</dbReference>
<reference evidence="3 4" key="1">
    <citation type="submission" date="2021-08" db="EMBL/GenBank/DDBJ databases">
        <title>Complete genome sequence of Leptospira kobayashii strain E30.</title>
        <authorList>
            <person name="Nakao R."/>
            <person name="Nakamura S."/>
            <person name="Masuzawa T."/>
            <person name="Koizumi N."/>
        </authorList>
    </citation>
    <scope>NUCLEOTIDE SEQUENCE [LARGE SCALE GENOMIC DNA]</scope>
    <source>
        <strain evidence="3 4">E30</strain>
    </source>
</reference>
<feature type="domain" description="SnoaL-like" evidence="2">
    <location>
        <begin position="26"/>
        <end position="145"/>
    </location>
</feature>
<evidence type="ECO:0000256" key="1">
    <source>
        <dbReference type="SAM" id="SignalP"/>
    </source>
</evidence>
<dbReference type="EMBL" id="AP025028">
    <property type="protein sequence ID" value="BDA78234.1"/>
    <property type="molecule type" value="Genomic_DNA"/>
</dbReference>
<evidence type="ECO:0000259" key="2">
    <source>
        <dbReference type="Pfam" id="PF13577"/>
    </source>
</evidence>
<sequence length="226" mass="25530">MALILAFALPVSTFAQSTNVTLEIARAEISRNVSSFSYRDQARWADLRNLFSKDATISISWHDGTVDGFVERSRRMVEEGAPPTKHWISPPRITVCGNRALSEADVIIMVRSSVGLIELDVTSYTRFYDQFELGGDGVWRIYKRTGIYEKDRVDSVGPSFLFWATYLFMPLGKYPKEFRHLAFGLERTGLSITPNVVTTGSEKERALKQNAWEWSGCSAFLKATQP</sequence>
<name>A0ABM7UHY6_9LEPT</name>
<evidence type="ECO:0000313" key="3">
    <source>
        <dbReference type="EMBL" id="BDA78234.1"/>
    </source>
</evidence>
<protein>
    <recommendedName>
        <fullName evidence="2">SnoaL-like domain-containing protein</fullName>
    </recommendedName>
</protein>
<keyword evidence="1" id="KW-0732">Signal</keyword>
<accession>A0ABM7UHY6</accession>
<dbReference type="Proteomes" id="UP000245263">
    <property type="component" value="Chromosome 1"/>
</dbReference>
<feature type="signal peptide" evidence="1">
    <location>
        <begin position="1"/>
        <end position="17"/>
    </location>
</feature>
<organism evidence="3 4">
    <name type="scientific">Leptospira kobayashii</name>
    <dbReference type="NCBI Taxonomy" id="1917830"/>
    <lineage>
        <taxon>Bacteria</taxon>
        <taxon>Pseudomonadati</taxon>
        <taxon>Spirochaetota</taxon>
        <taxon>Spirochaetia</taxon>
        <taxon>Leptospirales</taxon>
        <taxon>Leptospiraceae</taxon>
        <taxon>Leptospira</taxon>
    </lineage>
</organism>
<dbReference type="InterPro" id="IPR037401">
    <property type="entry name" value="SnoaL-like"/>
</dbReference>
<dbReference type="RefSeq" id="WP_167837238.1">
    <property type="nucleotide sequence ID" value="NZ_AP025028.1"/>
</dbReference>
<proteinExistence type="predicted"/>